<dbReference type="RefSeq" id="WP_315725653.1">
    <property type="nucleotide sequence ID" value="NZ_JAVUPU010000004.1"/>
</dbReference>
<evidence type="ECO:0000259" key="6">
    <source>
        <dbReference type="PROSITE" id="PS51352"/>
    </source>
</evidence>
<evidence type="ECO:0000313" key="8">
    <source>
        <dbReference type="Proteomes" id="UP001259572"/>
    </source>
</evidence>
<feature type="transmembrane region" description="Helical" evidence="5">
    <location>
        <begin position="20"/>
        <end position="39"/>
    </location>
</feature>
<dbReference type="SUPFAM" id="SSF52833">
    <property type="entry name" value="Thioredoxin-like"/>
    <property type="match status" value="1"/>
</dbReference>
<accession>A0ABU3Q6U3</accession>
<dbReference type="InterPro" id="IPR001853">
    <property type="entry name" value="DSBA-like_thioredoxin_dom"/>
</dbReference>
<evidence type="ECO:0000256" key="5">
    <source>
        <dbReference type="SAM" id="Phobius"/>
    </source>
</evidence>
<dbReference type="PROSITE" id="PS51352">
    <property type="entry name" value="THIOREDOXIN_2"/>
    <property type="match status" value="1"/>
</dbReference>
<sequence length="256" mass="27176">MASNKLGAADPAGGMSARGSMLAGLIGIVIGGSAVALWADRKEGAGGSRAEMEGVVRDYILANPEILPEAMERLQQRSTAETIEANRAAFETPFAGAWAGAQQGDVVLVEFFDYACGFCRKSNADVERLLREDPKLKVVWREWPVLGPNSLAAAEASLAAARADRFQEFHDRLFASGRPTPQAIVAAQQAAGITPEQVAAMRGSLQAREELERNHKLATSLNASGTPTFVIGDQLLQGAIGYEALKAAIARAREKA</sequence>
<reference evidence="7 8" key="1">
    <citation type="submission" date="2023-05" db="EMBL/GenBank/DDBJ databases">
        <authorList>
            <person name="Guo Y."/>
        </authorList>
    </citation>
    <scope>NUCLEOTIDE SEQUENCE [LARGE SCALE GENOMIC DNA]</scope>
    <source>
        <strain evidence="7 8">GR2756</strain>
    </source>
</reference>
<keyword evidence="8" id="KW-1185">Reference proteome</keyword>
<dbReference type="Pfam" id="PF18312">
    <property type="entry name" value="ScsC_N"/>
    <property type="match status" value="1"/>
</dbReference>
<dbReference type="CDD" id="cd03023">
    <property type="entry name" value="DsbA_Com1_like"/>
    <property type="match status" value="1"/>
</dbReference>
<evidence type="ECO:0000256" key="3">
    <source>
        <dbReference type="ARBA" id="ARBA00023157"/>
    </source>
</evidence>
<dbReference type="PANTHER" id="PTHR13887:SF14">
    <property type="entry name" value="DISULFIDE BOND FORMATION PROTEIN D"/>
    <property type="match status" value="1"/>
</dbReference>
<comment type="caution">
    <text evidence="7">The sequence shown here is derived from an EMBL/GenBank/DDBJ whole genome shotgun (WGS) entry which is preliminary data.</text>
</comment>
<gene>
    <name evidence="7" type="ORF">RQX22_08825</name>
</gene>
<protein>
    <submittedName>
        <fullName evidence="7">DsbA family protein</fullName>
    </submittedName>
</protein>
<dbReference type="Proteomes" id="UP001259572">
    <property type="component" value="Unassembled WGS sequence"/>
</dbReference>
<proteinExistence type="predicted"/>
<evidence type="ECO:0000256" key="2">
    <source>
        <dbReference type="ARBA" id="ARBA00023002"/>
    </source>
</evidence>
<dbReference type="InterPro" id="IPR041205">
    <property type="entry name" value="ScsC_N"/>
</dbReference>
<dbReference type="EMBL" id="JAVUPU010000004">
    <property type="protein sequence ID" value="MDT9599052.1"/>
    <property type="molecule type" value="Genomic_DNA"/>
</dbReference>
<dbReference type="Gene3D" id="3.40.30.10">
    <property type="entry name" value="Glutaredoxin"/>
    <property type="match status" value="1"/>
</dbReference>
<keyword evidence="4" id="KW-0676">Redox-active center</keyword>
<evidence type="ECO:0000256" key="4">
    <source>
        <dbReference type="ARBA" id="ARBA00023284"/>
    </source>
</evidence>
<keyword evidence="5" id="KW-0472">Membrane</keyword>
<keyword evidence="2" id="KW-0560">Oxidoreductase</keyword>
<keyword evidence="3" id="KW-1015">Disulfide bond</keyword>
<keyword evidence="5" id="KW-1133">Transmembrane helix</keyword>
<dbReference type="Pfam" id="PF01323">
    <property type="entry name" value="DSBA"/>
    <property type="match status" value="1"/>
</dbReference>
<feature type="domain" description="Thioredoxin" evidence="6">
    <location>
        <begin position="74"/>
        <end position="254"/>
    </location>
</feature>
<keyword evidence="1" id="KW-0732">Signal</keyword>
<organism evidence="7 8">
    <name type="scientific">Sphingosinicella rhizophila</name>
    <dbReference type="NCBI Taxonomy" id="3050082"/>
    <lineage>
        <taxon>Bacteria</taxon>
        <taxon>Pseudomonadati</taxon>
        <taxon>Pseudomonadota</taxon>
        <taxon>Alphaproteobacteria</taxon>
        <taxon>Sphingomonadales</taxon>
        <taxon>Sphingosinicellaceae</taxon>
        <taxon>Sphingosinicella</taxon>
    </lineage>
</organism>
<dbReference type="InterPro" id="IPR013766">
    <property type="entry name" value="Thioredoxin_domain"/>
</dbReference>
<name>A0ABU3Q6U3_9SPHN</name>
<keyword evidence="5" id="KW-0812">Transmembrane</keyword>
<dbReference type="InterPro" id="IPR036249">
    <property type="entry name" value="Thioredoxin-like_sf"/>
</dbReference>
<evidence type="ECO:0000256" key="1">
    <source>
        <dbReference type="ARBA" id="ARBA00022729"/>
    </source>
</evidence>
<dbReference type="PANTHER" id="PTHR13887">
    <property type="entry name" value="GLUTATHIONE S-TRANSFERASE KAPPA"/>
    <property type="match status" value="1"/>
</dbReference>
<evidence type="ECO:0000313" key="7">
    <source>
        <dbReference type="EMBL" id="MDT9599052.1"/>
    </source>
</evidence>